<feature type="domain" description="C2H2-type" evidence="2">
    <location>
        <begin position="246"/>
        <end position="268"/>
    </location>
</feature>
<feature type="compositionally biased region" description="Low complexity" evidence="1">
    <location>
        <begin position="191"/>
        <end position="200"/>
    </location>
</feature>
<dbReference type="EMBL" id="JACAZI010000017">
    <property type="protein sequence ID" value="KAF7342369.1"/>
    <property type="molecule type" value="Genomic_DNA"/>
</dbReference>
<evidence type="ECO:0000256" key="1">
    <source>
        <dbReference type="SAM" id="MobiDB-lite"/>
    </source>
</evidence>
<accession>A0A8H7CLR5</accession>
<gene>
    <name evidence="3" type="ORF">MVEN_01825500</name>
</gene>
<reference evidence="3" key="1">
    <citation type="submission" date="2020-05" db="EMBL/GenBank/DDBJ databases">
        <title>Mycena genomes resolve the evolution of fungal bioluminescence.</title>
        <authorList>
            <person name="Tsai I.J."/>
        </authorList>
    </citation>
    <scope>NUCLEOTIDE SEQUENCE</scope>
    <source>
        <strain evidence="3">CCC161011</strain>
    </source>
</reference>
<dbReference type="OrthoDB" id="8117402at2759"/>
<evidence type="ECO:0000259" key="2">
    <source>
        <dbReference type="PROSITE" id="PS00028"/>
    </source>
</evidence>
<dbReference type="Gene3D" id="3.30.160.60">
    <property type="entry name" value="Classic Zinc Finger"/>
    <property type="match status" value="1"/>
</dbReference>
<evidence type="ECO:0000313" key="3">
    <source>
        <dbReference type="EMBL" id="KAF7342369.1"/>
    </source>
</evidence>
<protein>
    <submittedName>
        <fullName evidence="3">Transcriptional regulator prz1</fullName>
    </submittedName>
</protein>
<dbReference type="AlphaFoldDB" id="A0A8H7CLR5"/>
<name>A0A8H7CLR5_9AGAR</name>
<dbReference type="Proteomes" id="UP000620124">
    <property type="component" value="Unassembled WGS sequence"/>
</dbReference>
<dbReference type="PROSITE" id="PS00028">
    <property type="entry name" value="ZINC_FINGER_C2H2_1"/>
    <property type="match status" value="1"/>
</dbReference>
<dbReference type="InterPro" id="IPR013087">
    <property type="entry name" value="Znf_C2H2_type"/>
</dbReference>
<evidence type="ECO:0000313" key="4">
    <source>
        <dbReference type="Proteomes" id="UP000620124"/>
    </source>
</evidence>
<comment type="caution">
    <text evidence="3">The sequence shown here is derived from an EMBL/GenBank/DDBJ whole genome shotgun (WGS) entry which is preliminary data.</text>
</comment>
<sequence>MSFTLPIDALCNRQVSFRVGLPDGICTFDMAALEMAGLSSEPGMKLHLRALADSSGVTLTLFTSEQEMADSVPDPALQCGPSYIVPNTTVRSEDSVGFMPVAYAMKSTSESLAVEYLDPEDSFRTLNNIFSEPTDDGTSFDDYFSNILNVGYNNSRIHPSSHRPGGDANRDDVMQDFTTAAHSPFTDSDASTPSTFSESPSPNPQPRGSPSKLRCPSPSCTHHFTSKYTLSKHTAAQDSQKKLFPCTLGCTMRFSRKHDRLRHEVTQHGRICEWECSVCLGFFSSEATMRKHKCKSAGGTRARWRSDHW</sequence>
<organism evidence="3 4">
    <name type="scientific">Mycena venus</name>
    <dbReference type="NCBI Taxonomy" id="2733690"/>
    <lineage>
        <taxon>Eukaryota</taxon>
        <taxon>Fungi</taxon>
        <taxon>Dikarya</taxon>
        <taxon>Basidiomycota</taxon>
        <taxon>Agaricomycotina</taxon>
        <taxon>Agaricomycetes</taxon>
        <taxon>Agaricomycetidae</taxon>
        <taxon>Agaricales</taxon>
        <taxon>Marasmiineae</taxon>
        <taxon>Mycenaceae</taxon>
        <taxon>Mycena</taxon>
    </lineage>
</organism>
<keyword evidence="4" id="KW-1185">Reference proteome</keyword>
<proteinExistence type="predicted"/>
<feature type="region of interest" description="Disordered" evidence="1">
    <location>
        <begin position="182"/>
        <end position="216"/>
    </location>
</feature>